<dbReference type="GO" id="GO:0009236">
    <property type="term" value="P:cobalamin biosynthetic process"/>
    <property type="evidence" value="ECO:0007669"/>
    <property type="project" value="UniProtKB-UniPathway"/>
</dbReference>
<accession>A0A1M6STJ6</accession>
<keyword evidence="10" id="KW-0169">Cobalamin biosynthesis</keyword>
<comment type="function">
    <text evidence="4">Catalyzes ATP-dependent phosphorylation of adenosylcobinamide and addition of GMP to adenosylcobinamide phosphate.</text>
</comment>
<dbReference type="UniPathway" id="UPA00148">
    <property type="reaction ID" value="UER00236"/>
</dbReference>
<evidence type="ECO:0000256" key="11">
    <source>
        <dbReference type="ARBA" id="ARBA00022679"/>
    </source>
</evidence>
<comment type="pathway">
    <text evidence="6">Cofactor biosynthesis; adenosylcobalamin biosynthesis; adenosylcobalamin from cob(II)yrinate a,c-diamide: step 5/7.</text>
</comment>
<evidence type="ECO:0000256" key="6">
    <source>
        <dbReference type="ARBA" id="ARBA00005159"/>
    </source>
</evidence>
<evidence type="ECO:0000256" key="14">
    <source>
        <dbReference type="ARBA" id="ARBA00022840"/>
    </source>
</evidence>
<comment type="catalytic activity">
    <reaction evidence="2">
        <text>adenosylcob(III)inamide phosphate + GTP + H(+) = adenosylcob(III)inamide-GDP + diphosphate</text>
        <dbReference type="Rhea" id="RHEA:22712"/>
        <dbReference type="ChEBI" id="CHEBI:15378"/>
        <dbReference type="ChEBI" id="CHEBI:33019"/>
        <dbReference type="ChEBI" id="CHEBI:37565"/>
        <dbReference type="ChEBI" id="CHEBI:58502"/>
        <dbReference type="ChEBI" id="CHEBI:60487"/>
        <dbReference type="EC" id="2.7.7.62"/>
    </reaction>
</comment>
<feature type="binding site" evidence="19">
    <location>
        <position position="78"/>
    </location>
    <ligand>
        <name>GTP</name>
        <dbReference type="ChEBI" id="CHEBI:37565"/>
    </ligand>
</feature>
<evidence type="ECO:0000313" key="20">
    <source>
        <dbReference type="EMBL" id="SHK48062.1"/>
    </source>
</evidence>
<organism evidence="20 21">
    <name type="scientific">Reichenbachiella agariperforans</name>
    <dbReference type="NCBI Taxonomy" id="156994"/>
    <lineage>
        <taxon>Bacteria</taxon>
        <taxon>Pseudomonadati</taxon>
        <taxon>Bacteroidota</taxon>
        <taxon>Cytophagia</taxon>
        <taxon>Cytophagales</taxon>
        <taxon>Reichenbachiellaceae</taxon>
        <taxon>Reichenbachiella</taxon>
    </lineage>
</organism>
<evidence type="ECO:0000256" key="12">
    <source>
        <dbReference type="ARBA" id="ARBA00022741"/>
    </source>
</evidence>
<dbReference type="GO" id="GO:0043752">
    <property type="term" value="F:adenosylcobinamide kinase activity"/>
    <property type="evidence" value="ECO:0007669"/>
    <property type="project" value="UniProtKB-EC"/>
</dbReference>
<keyword evidence="13 20" id="KW-0418">Kinase</keyword>
<comment type="catalytic activity">
    <reaction evidence="3">
        <text>adenosylcob(III)inamide + GTP = adenosylcob(III)inamide phosphate + GDP + H(+)</text>
        <dbReference type="Rhea" id="RHEA:15765"/>
        <dbReference type="ChEBI" id="CHEBI:2480"/>
        <dbReference type="ChEBI" id="CHEBI:15378"/>
        <dbReference type="ChEBI" id="CHEBI:37565"/>
        <dbReference type="ChEBI" id="CHEBI:58189"/>
        <dbReference type="ChEBI" id="CHEBI:58502"/>
        <dbReference type="EC" id="2.7.1.156"/>
    </reaction>
</comment>
<evidence type="ECO:0000256" key="7">
    <source>
        <dbReference type="ARBA" id="ARBA00007490"/>
    </source>
</evidence>
<dbReference type="PIRSF" id="PIRSF006135">
    <property type="entry name" value="CobU"/>
    <property type="match status" value="1"/>
</dbReference>
<evidence type="ECO:0000256" key="13">
    <source>
        <dbReference type="ARBA" id="ARBA00022777"/>
    </source>
</evidence>
<keyword evidence="12 19" id="KW-0547">Nucleotide-binding</keyword>
<evidence type="ECO:0000256" key="5">
    <source>
        <dbReference type="ARBA" id="ARBA00004692"/>
    </source>
</evidence>
<evidence type="ECO:0000313" key="21">
    <source>
        <dbReference type="Proteomes" id="UP000184474"/>
    </source>
</evidence>
<dbReference type="PANTHER" id="PTHR34848:SF1">
    <property type="entry name" value="BIFUNCTIONAL ADENOSYLCOBALAMIN BIOSYNTHESIS PROTEIN COBU"/>
    <property type="match status" value="1"/>
</dbReference>
<keyword evidence="11 20" id="KW-0808">Transferase</keyword>
<dbReference type="Proteomes" id="UP000184474">
    <property type="component" value="Unassembled WGS sequence"/>
</dbReference>
<comment type="catalytic activity">
    <reaction evidence="1">
        <text>adenosylcob(III)inamide + ATP = adenosylcob(III)inamide phosphate + ADP + H(+)</text>
        <dbReference type="Rhea" id="RHEA:15769"/>
        <dbReference type="ChEBI" id="CHEBI:2480"/>
        <dbReference type="ChEBI" id="CHEBI:15378"/>
        <dbReference type="ChEBI" id="CHEBI:30616"/>
        <dbReference type="ChEBI" id="CHEBI:58502"/>
        <dbReference type="ChEBI" id="CHEBI:456216"/>
        <dbReference type="EC" id="2.7.1.156"/>
    </reaction>
</comment>
<evidence type="ECO:0000256" key="15">
    <source>
        <dbReference type="ARBA" id="ARBA00023134"/>
    </source>
</evidence>
<feature type="binding site" evidence="19">
    <location>
        <position position="60"/>
    </location>
    <ligand>
        <name>GTP</name>
        <dbReference type="ChEBI" id="CHEBI:37565"/>
    </ligand>
</feature>
<dbReference type="GO" id="GO:0008820">
    <property type="term" value="F:cobinamide phosphate guanylyltransferase activity"/>
    <property type="evidence" value="ECO:0007669"/>
    <property type="project" value="UniProtKB-EC"/>
</dbReference>
<evidence type="ECO:0000256" key="19">
    <source>
        <dbReference type="PIRSR" id="PIRSR006135-2"/>
    </source>
</evidence>
<evidence type="ECO:0000256" key="18">
    <source>
        <dbReference type="PIRSR" id="PIRSR006135-1"/>
    </source>
</evidence>
<dbReference type="EC" id="2.7.1.156" evidence="8"/>
<proteinExistence type="inferred from homology"/>
<gene>
    <name evidence="20" type="ORF">SAMN04488028_105150</name>
</gene>
<protein>
    <recommendedName>
        <fullName evidence="16">Adenosylcobinamide kinase</fullName>
        <ecNumber evidence="8">2.7.1.156</ecNumber>
        <ecNumber evidence="9">2.7.7.62</ecNumber>
    </recommendedName>
    <alternativeName>
        <fullName evidence="17">Adenosylcobinamide-phosphate guanylyltransferase</fullName>
    </alternativeName>
</protein>
<dbReference type="GO" id="GO:0005525">
    <property type="term" value="F:GTP binding"/>
    <property type="evidence" value="ECO:0007669"/>
    <property type="project" value="UniProtKB-KW"/>
</dbReference>
<dbReference type="GO" id="GO:0005524">
    <property type="term" value="F:ATP binding"/>
    <property type="evidence" value="ECO:0007669"/>
    <property type="project" value="UniProtKB-KW"/>
</dbReference>
<dbReference type="PANTHER" id="PTHR34848">
    <property type="match status" value="1"/>
</dbReference>
<dbReference type="InterPro" id="IPR003203">
    <property type="entry name" value="CobU/CobP"/>
</dbReference>
<dbReference type="SUPFAM" id="SSF52540">
    <property type="entry name" value="P-loop containing nucleoside triphosphate hydrolases"/>
    <property type="match status" value="1"/>
</dbReference>
<name>A0A1M6STJ6_REIAG</name>
<keyword evidence="21" id="KW-1185">Reference proteome</keyword>
<dbReference type="RefSeq" id="WP_073123267.1">
    <property type="nucleotide sequence ID" value="NZ_FRAA01000005.1"/>
</dbReference>
<evidence type="ECO:0000256" key="10">
    <source>
        <dbReference type="ARBA" id="ARBA00022573"/>
    </source>
</evidence>
<evidence type="ECO:0000256" key="8">
    <source>
        <dbReference type="ARBA" id="ARBA00012016"/>
    </source>
</evidence>
<feature type="active site" description="GMP-histidine intermediate" evidence="18">
    <location>
        <position position="48"/>
    </location>
</feature>
<keyword evidence="14" id="KW-0067">ATP-binding</keyword>
<feature type="binding site" evidence="19">
    <location>
        <begin position="32"/>
        <end position="34"/>
    </location>
    <ligand>
        <name>GTP</name>
        <dbReference type="ChEBI" id="CHEBI:37565"/>
    </ligand>
</feature>
<keyword evidence="20" id="KW-0548">Nucleotidyltransferase</keyword>
<dbReference type="EMBL" id="FRAA01000005">
    <property type="protein sequence ID" value="SHK48062.1"/>
    <property type="molecule type" value="Genomic_DNA"/>
</dbReference>
<keyword evidence="15 19" id="KW-0342">GTP-binding</keyword>
<dbReference type="InterPro" id="IPR027417">
    <property type="entry name" value="P-loop_NTPase"/>
</dbReference>
<evidence type="ECO:0000256" key="4">
    <source>
        <dbReference type="ARBA" id="ARBA00003889"/>
    </source>
</evidence>
<dbReference type="Gene3D" id="3.40.50.300">
    <property type="entry name" value="P-loop containing nucleotide triphosphate hydrolases"/>
    <property type="match status" value="1"/>
</dbReference>
<comment type="similarity">
    <text evidence="7">Belongs to the CobU/CobP family.</text>
</comment>
<dbReference type="CDD" id="cd00544">
    <property type="entry name" value="CobU"/>
    <property type="match status" value="1"/>
</dbReference>
<evidence type="ECO:0000256" key="9">
    <source>
        <dbReference type="ARBA" id="ARBA00012523"/>
    </source>
</evidence>
<dbReference type="EC" id="2.7.7.62" evidence="9"/>
<evidence type="ECO:0000256" key="16">
    <source>
        <dbReference type="ARBA" id="ARBA00029570"/>
    </source>
</evidence>
<feature type="binding site" evidence="19">
    <location>
        <begin position="7"/>
        <end position="14"/>
    </location>
    <ligand>
        <name>GTP</name>
        <dbReference type="ChEBI" id="CHEBI:37565"/>
    </ligand>
</feature>
<dbReference type="Pfam" id="PF02283">
    <property type="entry name" value="CobU"/>
    <property type="match status" value="1"/>
</dbReference>
<evidence type="ECO:0000256" key="1">
    <source>
        <dbReference type="ARBA" id="ARBA00000312"/>
    </source>
</evidence>
<dbReference type="AlphaFoldDB" id="A0A1M6STJ6"/>
<dbReference type="STRING" id="156994.SAMN04488028_105150"/>
<evidence type="ECO:0000256" key="2">
    <source>
        <dbReference type="ARBA" id="ARBA00000711"/>
    </source>
</evidence>
<reference evidence="21" key="1">
    <citation type="submission" date="2016-11" db="EMBL/GenBank/DDBJ databases">
        <authorList>
            <person name="Varghese N."/>
            <person name="Submissions S."/>
        </authorList>
    </citation>
    <scope>NUCLEOTIDE SEQUENCE [LARGE SCALE GENOMIC DNA]</scope>
    <source>
        <strain evidence="21">DSM 26134</strain>
    </source>
</reference>
<evidence type="ECO:0000256" key="17">
    <source>
        <dbReference type="ARBA" id="ARBA00030571"/>
    </source>
</evidence>
<sequence length="167" mass="19112">MITYISGGERSGKSSFAQQTALNHSDTPIYLATAKKWDEDFEERIHRHQQDRNQQWTTIEAQIELSTALSPNQTVVIDCVTLWLTNIFSANQYDRDRSFAQTQIEFEKLTHYDGHLIIISNEIGMGLHAESKMGRDFVELQGWTNQLIAKTADQAYFMVSGLPLQTK</sequence>
<comment type="pathway">
    <text evidence="5">Cofactor biosynthesis; adenosylcobalamin biosynthesis; adenosylcobalamin from cob(II)yrinate a,c-diamide: step 6/7.</text>
</comment>
<evidence type="ECO:0000256" key="3">
    <source>
        <dbReference type="ARBA" id="ARBA00001522"/>
    </source>
</evidence>